<dbReference type="Proteomes" id="UP000789920">
    <property type="component" value="Unassembled WGS sequence"/>
</dbReference>
<name>A0ACA9KKR9_9GLOM</name>
<reference evidence="1" key="1">
    <citation type="submission" date="2021-06" db="EMBL/GenBank/DDBJ databases">
        <authorList>
            <person name="Kallberg Y."/>
            <person name="Tangrot J."/>
            <person name="Rosling A."/>
        </authorList>
    </citation>
    <scope>NUCLEOTIDE SEQUENCE</scope>
    <source>
        <strain evidence="1">MA461A</strain>
    </source>
</reference>
<accession>A0ACA9KKR9</accession>
<dbReference type="EMBL" id="CAJVQC010000754">
    <property type="protein sequence ID" value="CAG8479710.1"/>
    <property type="molecule type" value="Genomic_DNA"/>
</dbReference>
<proteinExistence type="predicted"/>
<feature type="non-terminal residue" evidence="1">
    <location>
        <position position="1"/>
    </location>
</feature>
<evidence type="ECO:0000313" key="1">
    <source>
        <dbReference type="EMBL" id="CAG8479710.1"/>
    </source>
</evidence>
<comment type="caution">
    <text evidence="1">The sequence shown here is derived from an EMBL/GenBank/DDBJ whole genome shotgun (WGS) entry which is preliminary data.</text>
</comment>
<protein>
    <submittedName>
        <fullName evidence="1">6686_t:CDS:1</fullName>
    </submittedName>
</protein>
<keyword evidence="2" id="KW-1185">Reference proteome</keyword>
<organism evidence="1 2">
    <name type="scientific">Racocetra persica</name>
    <dbReference type="NCBI Taxonomy" id="160502"/>
    <lineage>
        <taxon>Eukaryota</taxon>
        <taxon>Fungi</taxon>
        <taxon>Fungi incertae sedis</taxon>
        <taxon>Mucoromycota</taxon>
        <taxon>Glomeromycotina</taxon>
        <taxon>Glomeromycetes</taxon>
        <taxon>Diversisporales</taxon>
        <taxon>Gigasporaceae</taxon>
        <taxon>Racocetra</taxon>
    </lineage>
</organism>
<gene>
    <name evidence="1" type="ORF">RPERSI_LOCUS930</name>
</gene>
<sequence>NYLDSSNDNAIPLDGELEASVAFESNEVSTDSPNERSSLLAPSIQKQRTVMIRNHKRNISRKSVQHEGNINATSSNKAIIRSELENLFAKKRTNWK</sequence>
<evidence type="ECO:0000313" key="2">
    <source>
        <dbReference type="Proteomes" id="UP000789920"/>
    </source>
</evidence>